<evidence type="ECO:0000313" key="7">
    <source>
        <dbReference type="Proteomes" id="UP000588111"/>
    </source>
</evidence>
<feature type="DNA-binding region" description="H-T-H motif" evidence="4">
    <location>
        <begin position="80"/>
        <end position="99"/>
    </location>
</feature>
<dbReference type="GO" id="GO:0003677">
    <property type="term" value="F:DNA binding"/>
    <property type="evidence" value="ECO:0007669"/>
    <property type="project" value="UniProtKB-UniRule"/>
</dbReference>
<dbReference type="InterPro" id="IPR036271">
    <property type="entry name" value="Tet_transcr_reg_TetR-rel_C_sf"/>
</dbReference>
<dbReference type="SUPFAM" id="SSF48498">
    <property type="entry name" value="Tetracyclin repressor-like, C-terminal domain"/>
    <property type="match status" value="1"/>
</dbReference>
<dbReference type="AlphaFoldDB" id="A0A839T9N9"/>
<dbReference type="PANTHER" id="PTHR47506:SF10">
    <property type="entry name" value="TRANSCRIPTIONAL REGULATORY PROTEIN"/>
    <property type="match status" value="1"/>
</dbReference>
<comment type="caution">
    <text evidence="6">The sequence shown here is derived from an EMBL/GenBank/DDBJ whole genome shotgun (WGS) entry which is preliminary data.</text>
</comment>
<dbReference type="SUPFAM" id="SSF46689">
    <property type="entry name" value="Homeodomain-like"/>
    <property type="match status" value="1"/>
</dbReference>
<feature type="domain" description="HTH tetR-type" evidence="5">
    <location>
        <begin position="57"/>
        <end position="117"/>
    </location>
</feature>
<evidence type="ECO:0000256" key="2">
    <source>
        <dbReference type="ARBA" id="ARBA00023125"/>
    </source>
</evidence>
<gene>
    <name evidence="6" type="ORF">FHS24_000319</name>
</gene>
<dbReference type="Gene3D" id="1.10.10.60">
    <property type="entry name" value="Homeodomain-like"/>
    <property type="match status" value="1"/>
</dbReference>
<dbReference type="Gene3D" id="1.10.357.10">
    <property type="entry name" value="Tetracycline Repressor, domain 2"/>
    <property type="match status" value="1"/>
</dbReference>
<keyword evidence="2 4" id="KW-0238">DNA-binding</keyword>
<dbReference type="Proteomes" id="UP000588111">
    <property type="component" value="Unassembled WGS sequence"/>
</dbReference>
<reference evidence="6 7" key="1">
    <citation type="submission" date="2020-08" db="EMBL/GenBank/DDBJ databases">
        <title>Genomic Encyclopedia of Type Strains, Phase III (KMG-III): the genomes of soil and plant-associated and newly described type strains.</title>
        <authorList>
            <person name="Whitman W."/>
        </authorList>
    </citation>
    <scope>NUCLEOTIDE SEQUENCE [LARGE SCALE GENOMIC DNA]</scope>
    <source>
        <strain evidence="6 7">CECT 5885</strain>
    </source>
</reference>
<evidence type="ECO:0000259" key="5">
    <source>
        <dbReference type="PROSITE" id="PS50977"/>
    </source>
</evidence>
<name>A0A839T9N9_9GAMM</name>
<dbReference type="Pfam" id="PF00440">
    <property type="entry name" value="TetR_N"/>
    <property type="match status" value="1"/>
</dbReference>
<dbReference type="PANTHER" id="PTHR47506">
    <property type="entry name" value="TRANSCRIPTIONAL REGULATORY PROTEIN"/>
    <property type="match status" value="1"/>
</dbReference>
<keyword evidence="1" id="KW-0805">Transcription regulation</keyword>
<proteinExistence type="predicted"/>
<evidence type="ECO:0000256" key="3">
    <source>
        <dbReference type="ARBA" id="ARBA00023163"/>
    </source>
</evidence>
<evidence type="ECO:0000256" key="4">
    <source>
        <dbReference type="PROSITE-ProRule" id="PRU00335"/>
    </source>
</evidence>
<keyword evidence="3" id="KW-0804">Transcription</keyword>
<dbReference type="Pfam" id="PF16925">
    <property type="entry name" value="TetR_C_13"/>
    <property type="match status" value="1"/>
</dbReference>
<evidence type="ECO:0000313" key="6">
    <source>
        <dbReference type="EMBL" id="MBB3105828.1"/>
    </source>
</evidence>
<evidence type="ECO:0000256" key="1">
    <source>
        <dbReference type="ARBA" id="ARBA00023015"/>
    </source>
</evidence>
<dbReference type="InterPro" id="IPR009057">
    <property type="entry name" value="Homeodomain-like_sf"/>
</dbReference>
<protein>
    <submittedName>
        <fullName evidence="6">AcrR family transcriptional regulator</fullName>
    </submittedName>
</protein>
<organism evidence="6 7">
    <name type="scientific">Psychrobacter luti</name>
    <dbReference type="NCBI Taxonomy" id="198481"/>
    <lineage>
        <taxon>Bacteria</taxon>
        <taxon>Pseudomonadati</taxon>
        <taxon>Pseudomonadota</taxon>
        <taxon>Gammaproteobacteria</taxon>
        <taxon>Moraxellales</taxon>
        <taxon>Moraxellaceae</taxon>
        <taxon>Psychrobacter</taxon>
    </lineage>
</organism>
<dbReference type="EMBL" id="JACHXL010000001">
    <property type="protein sequence ID" value="MBB3105828.1"/>
    <property type="molecule type" value="Genomic_DNA"/>
</dbReference>
<sequence>MVLTAGKIAELVQFTLTGLEQSFKIKLANYSNDTAMLTSYRGHGFEKLEDIMSRTTLYNRHEALERAIQLFWQKGFHATSLKDIEQALDMRPGSIYAAFGNKDGLFQEALDHYANASLTELERILASHESPLLGLAAYMRQLGGICDQEIPSRACMLVKSLLELGAREQSALDKVEKLLAGMETRFTKCFVEAKRLGELDNDLDATRLGRRLQAEVMGLRAFAQRDVDTAAVQALAEDMATSIENMRNGAFVK</sequence>
<dbReference type="InterPro" id="IPR011075">
    <property type="entry name" value="TetR_C"/>
</dbReference>
<dbReference type="PROSITE" id="PS50977">
    <property type="entry name" value="HTH_TETR_2"/>
    <property type="match status" value="1"/>
</dbReference>
<accession>A0A839T9N9</accession>
<keyword evidence="7" id="KW-1185">Reference proteome</keyword>
<dbReference type="InterPro" id="IPR001647">
    <property type="entry name" value="HTH_TetR"/>
</dbReference>
<dbReference type="RefSeq" id="WP_233449070.1">
    <property type="nucleotide sequence ID" value="NZ_CAJHAH010000004.1"/>
</dbReference>